<evidence type="ECO:0000256" key="1">
    <source>
        <dbReference type="ARBA" id="ARBA00002510"/>
    </source>
</evidence>
<comment type="subcellular location">
    <subcellularLocation>
        <location evidence="2 13">Cell membrane</location>
        <topology evidence="2 13">Multi-pass membrane protein</topology>
    </subcellularLocation>
</comment>
<gene>
    <name evidence="14" type="ORF">GGQ68_003579</name>
</gene>
<keyword evidence="12" id="KW-0170">Cobalt</keyword>
<feature type="transmembrane region" description="Helical" evidence="13">
    <location>
        <begin position="207"/>
        <end position="231"/>
    </location>
</feature>
<dbReference type="GO" id="GO:0046583">
    <property type="term" value="F:monoatomic cation efflux transmembrane transporter activity"/>
    <property type="evidence" value="ECO:0007669"/>
    <property type="project" value="TreeGrafter"/>
</dbReference>
<evidence type="ECO:0000256" key="12">
    <source>
        <dbReference type="ARBA" id="ARBA00023285"/>
    </source>
</evidence>
<protein>
    <recommendedName>
        <fullName evidence="13">Nickel/cobalt efflux system</fullName>
    </recommendedName>
</protein>
<keyword evidence="3" id="KW-0171">Cobalt transport</keyword>
<keyword evidence="10" id="KW-0921">Nickel transport</keyword>
<dbReference type="AlphaFoldDB" id="A0A7W6DQE9"/>
<dbReference type="InterPro" id="IPR011541">
    <property type="entry name" value="Ni/Co_transpt_high_affinity"/>
</dbReference>
<evidence type="ECO:0000256" key="5">
    <source>
        <dbReference type="ARBA" id="ARBA00022475"/>
    </source>
</evidence>
<dbReference type="GO" id="GO:0006824">
    <property type="term" value="P:cobalt ion transport"/>
    <property type="evidence" value="ECO:0007669"/>
    <property type="project" value="UniProtKB-KW"/>
</dbReference>
<name>A0A7W6DQE9_9RHOB</name>
<evidence type="ECO:0000313" key="14">
    <source>
        <dbReference type="EMBL" id="MBB3987233.1"/>
    </source>
</evidence>
<reference evidence="14 15" key="1">
    <citation type="submission" date="2020-08" db="EMBL/GenBank/DDBJ databases">
        <title>Genomic Encyclopedia of Type Strains, Phase IV (KMG-IV): sequencing the most valuable type-strain genomes for metagenomic binning, comparative biology and taxonomic classification.</title>
        <authorList>
            <person name="Goeker M."/>
        </authorList>
    </citation>
    <scope>NUCLEOTIDE SEQUENCE [LARGE SCALE GENOMIC DNA]</scope>
    <source>
        <strain evidence="14 15">DSM 102235</strain>
    </source>
</reference>
<evidence type="ECO:0000256" key="10">
    <source>
        <dbReference type="ARBA" id="ARBA00023112"/>
    </source>
</evidence>
<feature type="transmembrane region" description="Helical" evidence="13">
    <location>
        <begin position="138"/>
        <end position="156"/>
    </location>
</feature>
<dbReference type="GO" id="GO:0032025">
    <property type="term" value="P:response to cobalt ion"/>
    <property type="evidence" value="ECO:0007669"/>
    <property type="project" value="TreeGrafter"/>
</dbReference>
<keyword evidence="6" id="KW-0533">Nickel</keyword>
<comment type="similarity">
    <text evidence="13">Belongs to the NiCoT transporter (TC 2.A.52) family.</text>
</comment>
<feature type="transmembrane region" description="Helical" evidence="13">
    <location>
        <begin position="237"/>
        <end position="262"/>
    </location>
</feature>
<organism evidence="14 15">
    <name type="scientific">Sagittula marina</name>
    <dbReference type="NCBI Taxonomy" id="943940"/>
    <lineage>
        <taxon>Bacteria</taxon>
        <taxon>Pseudomonadati</taxon>
        <taxon>Pseudomonadota</taxon>
        <taxon>Alphaproteobacteria</taxon>
        <taxon>Rhodobacterales</taxon>
        <taxon>Roseobacteraceae</taxon>
        <taxon>Sagittula</taxon>
    </lineage>
</organism>
<evidence type="ECO:0000256" key="13">
    <source>
        <dbReference type="RuleBase" id="RU362101"/>
    </source>
</evidence>
<sequence>MSLTRITLILLAVVAVTVLLATLLDTTRLTWWAAQAQREIQNTMATGVRAVQRGEAGALLSLCGLTFAYGVVHAIGPGHGKILLGGTALASRARMRRLTVLTLLSSLGQSLTAILLVLIGIGLIRVTSEQLVGLTEEALAPLSYLFIGLIGLWLALRGARALWRQRPVQAHHDHGHDHAHGACGCGHAHGPEMSDIREEMSLREMSALVISIAMRPCSGALFLLVICWHFGILSAGVIATFAMGLGTAAFNLGVAGAGLGLGRLAVRLDPNGKLSLAAPVMQVFAGLLIVTAVAALLRPFV</sequence>
<dbReference type="GO" id="GO:0010045">
    <property type="term" value="P:response to nickel cation"/>
    <property type="evidence" value="ECO:0007669"/>
    <property type="project" value="TreeGrafter"/>
</dbReference>
<dbReference type="EMBL" id="JACIEJ010000009">
    <property type="protein sequence ID" value="MBB3987233.1"/>
    <property type="molecule type" value="Genomic_DNA"/>
</dbReference>
<keyword evidence="5" id="KW-1003">Cell membrane</keyword>
<feature type="transmembrane region" description="Helical" evidence="13">
    <location>
        <begin position="98"/>
        <end position="126"/>
    </location>
</feature>
<dbReference type="Proteomes" id="UP000541426">
    <property type="component" value="Unassembled WGS sequence"/>
</dbReference>
<feature type="transmembrane region" description="Helical" evidence="13">
    <location>
        <begin position="56"/>
        <end position="77"/>
    </location>
</feature>
<keyword evidence="9" id="KW-0406">Ion transport</keyword>
<evidence type="ECO:0000256" key="4">
    <source>
        <dbReference type="ARBA" id="ARBA00022448"/>
    </source>
</evidence>
<evidence type="ECO:0000256" key="3">
    <source>
        <dbReference type="ARBA" id="ARBA00022426"/>
    </source>
</evidence>
<evidence type="ECO:0000256" key="2">
    <source>
        <dbReference type="ARBA" id="ARBA00004651"/>
    </source>
</evidence>
<evidence type="ECO:0000256" key="7">
    <source>
        <dbReference type="ARBA" id="ARBA00022692"/>
    </source>
</evidence>
<evidence type="ECO:0000256" key="8">
    <source>
        <dbReference type="ARBA" id="ARBA00022989"/>
    </source>
</evidence>
<comment type="function">
    <text evidence="1">Efflux system for nickel and cobalt.</text>
</comment>
<keyword evidence="11 13" id="KW-0472">Membrane</keyword>
<dbReference type="PANTHER" id="PTHR40659:SF1">
    <property type="entry name" value="NICKEL_COBALT EFFLUX SYSTEM RCNA"/>
    <property type="match status" value="1"/>
</dbReference>
<dbReference type="InterPro" id="IPR051224">
    <property type="entry name" value="NiCoT_RcnA"/>
</dbReference>
<keyword evidence="7 13" id="KW-0812">Transmembrane</keyword>
<feature type="transmembrane region" description="Helical" evidence="13">
    <location>
        <begin position="274"/>
        <end position="297"/>
    </location>
</feature>
<keyword evidence="8 13" id="KW-1133">Transmembrane helix</keyword>
<dbReference type="GO" id="GO:0015099">
    <property type="term" value="F:nickel cation transmembrane transporter activity"/>
    <property type="evidence" value="ECO:0007669"/>
    <property type="project" value="UniProtKB-UniRule"/>
</dbReference>
<evidence type="ECO:0000256" key="9">
    <source>
        <dbReference type="ARBA" id="ARBA00023065"/>
    </source>
</evidence>
<dbReference type="GO" id="GO:0005886">
    <property type="term" value="C:plasma membrane"/>
    <property type="evidence" value="ECO:0007669"/>
    <property type="project" value="UniProtKB-SubCell"/>
</dbReference>
<keyword evidence="15" id="KW-1185">Reference proteome</keyword>
<dbReference type="RefSeq" id="WP_183968234.1">
    <property type="nucleotide sequence ID" value="NZ_BAABBZ010000058.1"/>
</dbReference>
<evidence type="ECO:0000256" key="6">
    <source>
        <dbReference type="ARBA" id="ARBA00022596"/>
    </source>
</evidence>
<dbReference type="Pfam" id="PF03824">
    <property type="entry name" value="NicO"/>
    <property type="match status" value="1"/>
</dbReference>
<accession>A0A7W6DQE9</accession>
<comment type="caution">
    <text evidence="14">The sequence shown here is derived from an EMBL/GenBank/DDBJ whole genome shotgun (WGS) entry which is preliminary data.</text>
</comment>
<dbReference type="PANTHER" id="PTHR40659">
    <property type="entry name" value="NICKEL/COBALT EFFLUX SYSTEM RCNA"/>
    <property type="match status" value="1"/>
</dbReference>
<evidence type="ECO:0000256" key="11">
    <source>
        <dbReference type="ARBA" id="ARBA00023136"/>
    </source>
</evidence>
<evidence type="ECO:0000313" key="15">
    <source>
        <dbReference type="Proteomes" id="UP000541426"/>
    </source>
</evidence>
<keyword evidence="4 13" id="KW-0813">Transport</keyword>
<proteinExistence type="inferred from homology"/>